<protein>
    <submittedName>
        <fullName evidence="8">FAD-dependent urate hydroxylase</fullName>
    </submittedName>
</protein>
<keyword evidence="5" id="KW-0503">Monooxygenase</keyword>
<dbReference type="PRINTS" id="PR00420">
    <property type="entry name" value="RNGMNOXGNASE"/>
</dbReference>
<evidence type="ECO:0000256" key="3">
    <source>
        <dbReference type="ARBA" id="ARBA00022827"/>
    </source>
</evidence>
<keyword evidence="4" id="KW-0560">Oxidoreductase</keyword>
<keyword evidence="2" id="KW-0285">Flavoprotein</keyword>
<name>A0AAN7BFY6_9PEZI</name>
<dbReference type="InterPro" id="IPR002938">
    <property type="entry name" value="FAD-bd"/>
</dbReference>
<dbReference type="PANTHER" id="PTHR47178">
    <property type="entry name" value="MONOOXYGENASE, FAD-BINDING"/>
    <property type="match status" value="1"/>
</dbReference>
<dbReference type="Gene3D" id="3.50.50.60">
    <property type="entry name" value="FAD/NAD(P)-binding domain"/>
    <property type="match status" value="1"/>
</dbReference>
<feature type="signal peptide" evidence="6">
    <location>
        <begin position="1"/>
        <end position="22"/>
    </location>
</feature>
<dbReference type="GO" id="GO:0004497">
    <property type="term" value="F:monooxygenase activity"/>
    <property type="evidence" value="ECO:0007669"/>
    <property type="project" value="UniProtKB-KW"/>
</dbReference>
<dbReference type="PANTHER" id="PTHR47178:SF6">
    <property type="entry name" value="FAD-BINDING DOMAIN-CONTAINING PROTEIN"/>
    <property type="match status" value="1"/>
</dbReference>
<comment type="cofactor">
    <cofactor evidence="1">
        <name>FAD</name>
        <dbReference type="ChEBI" id="CHEBI:57692"/>
    </cofactor>
</comment>
<dbReference type="SUPFAM" id="SSF51905">
    <property type="entry name" value="FAD/NAD(P)-binding domain"/>
    <property type="match status" value="1"/>
</dbReference>
<evidence type="ECO:0000256" key="6">
    <source>
        <dbReference type="SAM" id="SignalP"/>
    </source>
</evidence>
<dbReference type="Pfam" id="PF01494">
    <property type="entry name" value="FAD_binding_3"/>
    <property type="match status" value="1"/>
</dbReference>
<evidence type="ECO:0000256" key="2">
    <source>
        <dbReference type="ARBA" id="ARBA00022630"/>
    </source>
</evidence>
<evidence type="ECO:0000256" key="5">
    <source>
        <dbReference type="ARBA" id="ARBA00023033"/>
    </source>
</evidence>
<dbReference type="EMBL" id="MU865460">
    <property type="protein sequence ID" value="KAK4222669.1"/>
    <property type="molecule type" value="Genomic_DNA"/>
</dbReference>
<organism evidence="8 9">
    <name type="scientific">Podospora fimiseda</name>
    <dbReference type="NCBI Taxonomy" id="252190"/>
    <lineage>
        <taxon>Eukaryota</taxon>
        <taxon>Fungi</taxon>
        <taxon>Dikarya</taxon>
        <taxon>Ascomycota</taxon>
        <taxon>Pezizomycotina</taxon>
        <taxon>Sordariomycetes</taxon>
        <taxon>Sordariomycetidae</taxon>
        <taxon>Sordariales</taxon>
        <taxon>Podosporaceae</taxon>
        <taxon>Podospora</taxon>
    </lineage>
</organism>
<dbReference type="GO" id="GO:0071949">
    <property type="term" value="F:FAD binding"/>
    <property type="evidence" value="ECO:0007669"/>
    <property type="project" value="InterPro"/>
</dbReference>
<feature type="domain" description="FAD-binding" evidence="7">
    <location>
        <begin position="306"/>
        <end position="361"/>
    </location>
</feature>
<keyword evidence="9" id="KW-1185">Reference proteome</keyword>
<proteinExistence type="predicted"/>
<dbReference type="AlphaFoldDB" id="A0AAN7BFY6"/>
<evidence type="ECO:0000313" key="8">
    <source>
        <dbReference type="EMBL" id="KAK4222669.1"/>
    </source>
</evidence>
<evidence type="ECO:0000313" key="9">
    <source>
        <dbReference type="Proteomes" id="UP001301958"/>
    </source>
</evidence>
<reference evidence="8" key="1">
    <citation type="journal article" date="2023" name="Mol. Phylogenet. Evol.">
        <title>Genome-scale phylogeny and comparative genomics of the fungal order Sordariales.</title>
        <authorList>
            <person name="Hensen N."/>
            <person name="Bonometti L."/>
            <person name="Westerberg I."/>
            <person name="Brannstrom I.O."/>
            <person name="Guillou S."/>
            <person name="Cros-Aarteil S."/>
            <person name="Calhoun S."/>
            <person name="Haridas S."/>
            <person name="Kuo A."/>
            <person name="Mondo S."/>
            <person name="Pangilinan J."/>
            <person name="Riley R."/>
            <person name="LaButti K."/>
            <person name="Andreopoulos B."/>
            <person name="Lipzen A."/>
            <person name="Chen C."/>
            <person name="Yan M."/>
            <person name="Daum C."/>
            <person name="Ng V."/>
            <person name="Clum A."/>
            <person name="Steindorff A."/>
            <person name="Ohm R.A."/>
            <person name="Martin F."/>
            <person name="Silar P."/>
            <person name="Natvig D.O."/>
            <person name="Lalanne C."/>
            <person name="Gautier V."/>
            <person name="Ament-Velasquez S.L."/>
            <person name="Kruys A."/>
            <person name="Hutchinson M.I."/>
            <person name="Powell A.J."/>
            <person name="Barry K."/>
            <person name="Miller A.N."/>
            <person name="Grigoriev I.V."/>
            <person name="Debuchy R."/>
            <person name="Gladieux P."/>
            <person name="Hiltunen Thoren M."/>
            <person name="Johannesson H."/>
        </authorList>
    </citation>
    <scope>NUCLEOTIDE SEQUENCE</scope>
    <source>
        <strain evidence="8">CBS 990.96</strain>
    </source>
</reference>
<comment type="caution">
    <text evidence="8">The sequence shown here is derived from an EMBL/GenBank/DDBJ whole genome shotgun (WGS) entry which is preliminary data.</text>
</comment>
<keyword evidence="6" id="KW-0732">Signal</keyword>
<evidence type="ECO:0000256" key="4">
    <source>
        <dbReference type="ARBA" id="ARBA00023002"/>
    </source>
</evidence>
<feature type="chain" id="PRO_5042943195" evidence="6">
    <location>
        <begin position="23"/>
        <end position="429"/>
    </location>
</feature>
<gene>
    <name evidence="8" type="ORF">QBC38DRAFT_518716</name>
</gene>
<reference evidence="8" key="2">
    <citation type="submission" date="2023-05" db="EMBL/GenBank/DDBJ databases">
        <authorList>
            <consortium name="Lawrence Berkeley National Laboratory"/>
            <person name="Steindorff A."/>
            <person name="Hensen N."/>
            <person name="Bonometti L."/>
            <person name="Westerberg I."/>
            <person name="Brannstrom I.O."/>
            <person name="Guillou S."/>
            <person name="Cros-Aarteil S."/>
            <person name="Calhoun S."/>
            <person name="Haridas S."/>
            <person name="Kuo A."/>
            <person name="Mondo S."/>
            <person name="Pangilinan J."/>
            <person name="Riley R."/>
            <person name="Labutti K."/>
            <person name="Andreopoulos B."/>
            <person name="Lipzen A."/>
            <person name="Chen C."/>
            <person name="Yanf M."/>
            <person name="Daum C."/>
            <person name="Ng V."/>
            <person name="Clum A."/>
            <person name="Ohm R."/>
            <person name="Martin F."/>
            <person name="Silar P."/>
            <person name="Natvig D."/>
            <person name="Lalanne C."/>
            <person name="Gautier V."/>
            <person name="Ament-Velasquez S.L."/>
            <person name="Kruys A."/>
            <person name="Hutchinson M.I."/>
            <person name="Powell A.J."/>
            <person name="Barry K."/>
            <person name="Miller A.N."/>
            <person name="Grigoriev I.V."/>
            <person name="Debuchy R."/>
            <person name="Gladieux P."/>
            <person name="Thoren M.H."/>
            <person name="Johannesson H."/>
        </authorList>
    </citation>
    <scope>NUCLEOTIDE SEQUENCE</scope>
    <source>
        <strain evidence="8">CBS 990.96</strain>
    </source>
</reference>
<evidence type="ECO:0000256" key="1">
    <source>
        <dbReference type="ARBA" id="ARBA00001974"/>
    </source>
</evidence>
<evidence type="ECO:0000259" key="7">
    <source>
        <dbReference type="Pfam" id="PF01494"/>
    </source>
</evidence>
<keyword evidence="3" id="KW-0274">FAD</keyword>
<dbReference type="InterPro" id="IPR036188">
    <property type="entry name" value="FAD/NAD-bd_sf"/>
</dbReference>
<accession>A0AAN7BFY6</accession>
<sequence length="429" mass="47631">MSQRQPPKVIILGAGISGLTLAQLLRKQDIPFEVYEKDESINYRGVGYAIGLYDLESTFADNILPDDLPLFSTACHLLPLSLPSQLMTYFPDGKVFGVTDCNETRCLRASRAKLREEVLSRNIKINWGKRVINIYEEEDDGGSEVMTVEFQDGSKTGGDIIVGADGTFSRVREIVLRKGNKEVLRRVPMGVIVGQVRLGIEDTERQLGLGHSVVFSIGEDEGKNHFNLFVGLNKIELDDKGVVEGGSFYWILTEYDEGVCEDEEHWGRREGMEEKLKRAKEMVERGLKRKELRLVVERTGVEGVKSGGWDVWWDAEIEGVPSGRGNVVLIGDAAHPMTPIRGEGAIYAMRDAVALSKVIAKSDIGDMEEMKAGLDKVQKEIIEKGLESIRAGRAIIADGLAGAADQKMMAWGHELRMVDRVEPLPIKLM</sequence>
<dbReference type="Pfam" id="PF13450">
    <property type="entry name" value="NAD_binding_8"/>
    <property type="match status" value="1"/>
</dbReference>
<dbReference type="Proteomes" id="UP001301958">
    <property type="component" value="Unassembled WGS sequence"/>
</dbReference>